<protein>
    <submittedName>
        <fullName evidence="1">Uncharacterized protein</fullName>
    </submittedName>
</protein>
<evidence type="ECO:0000313" key="1">
    <source>
        <dbReference type="EMBL" id="TNV71848.1"/>
    </source>
</evidence>
<dbReference type="Proteomes" id="UP000785679">
    <property type="component" value="Unassembled WGS sequence"/>
</dbReference>
<dbReference type="AlphaFoldDB" id="A0A8J8NBJ3"/>
<keyword evidence="2" id="KW-1185">Reference proteome</keyword>
<reference evidence="1" key="1">
    <citation type="submission" date="2019-06" db="EMBL/GenBank/DDBJ databases">
        <authorList>
            <person name="Zheng W."/>
        </authorList>
    </citation>
    <scope>NUCLEOTIDE SEQUENCE</scope>
    <source>
        <strain evidence="1">QDHG01</strain>
    </source>
</reference>
<accession>A0A8J8NBJ3</accession>
<name>A0A8J8NBJ3_HALGN</name>
<proteinExistence type="predicted"/>
<evidence type="ECO:0000313" key="2">
    <source>
        <dbReference type="Proteomes" id="UP000785679"/>
    </source>
</evidence>
<gene>
    <name evidence="1" type="ORF">FGO68_gene2958</name>
</gene>
<sequence length="177" mass="19918">MHGFQHIVFDSVEYRFIYFPASQPSWCHDSAVIRYQIPNSSFMATHSDTLVPQWALRLNYFTLILLSIAELLRSYLLNIDAHPLVASHVLNVDAGLGNYSHAWMLCVSVIAPQQSATLSQVRQNNGSFLSRGGSCAVLRCVVQEISLTTGVHPIRLWPQYLMPLIHRSADTTLLYST</sequence>
<dbReference type="EMBL" id="RRYP01026459">
    <property type="protein sequence ID" value="TNV71848.1"/>
    <property type="molecule type" value="Genomic_DNA"/>
</dbReference>
<organism evidence="1 2">
    <name type="scientific">Halteria grandinella</name>
    <dbReference type="NCBI Taxonomy" id="5974"/>
    <lineage>
        <taxon>Eukaryota</taxon>
        <taxon>Sar</taxon>
        <taxon>Alveolata</taxon>
        <taxon>Ciliophora</taxon>
        <taxon>Intramacronucleata</taxon>
        <taxon>Spirotrichea</taxon>
        <taxon>Stichotrichia</taxon>
        <taxon>Sporadotrichida</taxon>
        <taxon>Halteriidae</taxon>
        <taxon>Halteria</taxon>
    </lineage>
</organism>
<comment type="caution">
    <text evidence="1">The sequence shown here is derived from an EMBL/GenBank/DDBJ whole genome shotgun (WGS) entry which is preliminary data.</text>
</comment>